<dbReference type="GO" id="GO:0019353">
    <property type="term" value="P:protoporphyrinogen IX biosynthetic process from glutamate"/>
    <property type="evidence" value="ECO:0007669"/>
    <property type="project" value="TreeGrafter"/>
</dbReference>
<comment type="domain">
    <text evidence="9">Possesses an unusual extended V-shaped dimeric structure with each monomer consisting of three distinct domains arranged along a curved 'spinal' alpha-helix. The N-terminal catalytic domain specifically recognizes the glutamate moiety of the substrate. The second domain is the NADPH-binding domain, and the third C-terminal domain is responsible for dimerization.</text>
</comment>
<feature type="binding site" evidence="9 11">
    <location>
        <begin position="49"/>
        <end position="52"/>
    </location>
    <ligand>
        <name>substrate</name>
    </ligand>
</feature>
<feature type="domain" description="Quinate/shikimate 5-dehydrogenase/glutamyl-tRNA reductase" evidence="17">
    <location>
        <begin position="171"/>
        <end position="306"/>
    </location>
</feature>
<dbReference type="NCBIfam" id="TIGR01035">
    <property type="entry name" value="hemA"/>
    <property type="match status" value="1"/>
</dbReference>
<dbReference type="EC" id="1.2.1.70" evidence="3 9"/>
<feature type="binding site" evidence="9 11">
    <location>
        <begin position="114"/>
        <end position="116"/>
    </location>
    <ligand>
        <name>substrate</name>
    </ligand>
</feature>
<reference evidence="19 20" key="1">
    <citation type="submission" date="2019-03" db="EMBL/GenBank/DDBJ databases">
        <title>Draft Genome Sequence of Desulfosporosinus fructosivorans Strain 63.6F, Isolated from Marine Sediment in the Baltic Sea.</title>
        <authorList>
            <person name="Hausmann B."/>
            <person name="Vandieken V."/>
            <person name="Pjevac P."/>
            <person name="Schreck K."/>
            <person name="Herbold C.W."/>
            <person name="Loy A."/>
        </authorList>
    </citation>
    <scope>NUCLEOTIDE SEQUENCE [LARGE SCALE GENOMIC DNA]</scope>
    <source>
        <strain evidence="19 20">63.6F</strain>
    </source>
</reference>
<comment type="caution">
    <text evidence="19">The sequence shown here is derived from an EMBL/GenBank/DDBJ whole genome shotgun (WGS) entry which is preliminary data.</text>
</comment>
<dbReference type="InterPro" id="IPR015895">
    <property type="entry name" value="4pyrrol_synth_GluRdtase_N"/>
</dbReference>
<evidence type="ECO:0000256" key="15">
    <source>
        <dbReference type="SAM" id="MobiDB-lite"/>
    </source>
</evidence>
<accession>A0A4Z0R4X9</accession>
<evidence type="ECO:0000256" key="4">
    <source>
        <dbReference type="ARBA" id="ARBA00022857"/>
    </source>
</evidence>
<comment type="pathway">
    <text evidence="1 9 14">Porphyrin-containing compound metabolism; protoporphyrin-IX biosynthesis; 5-aminolevulinate from L-glutamyl-tRNA(Glu): step 1/2.</text>
</comment>
<dbReference type="HAMAP" id="MF_00087">
    <property type="entry name" value="Glu_tRNA_reductase"/>
    <property type="match status" value="1"/>
</dbReference>
<evidence type="ECO:0000256" key="14">
    <source>
        <dbReference type="RuleBase" id="RU000584"/>
    </source>
</evidence>
<evidence type="ECO:0000256" key="8">
    <source>
        <dbReference type="ARBA" id="ARBA00068659"/>
    </source>
</evidence>
<evidence type="ECO:0000256" key="2">
    <source>
        <dbReference type="ARBA" id="ARBA00005916"/>
    </source>
</evidence>
<comment type="subunit">
    <text evidence="9">Homodimer.</text>
</comment>
<feature type="region of interest" description="Disordered" evidence="15">
    <location>
        <begin position="427"/>
        <end position="447"/>
    </location>
</feature>
<feature type="site" description="Important for activity" evidence="9 13">
    <location>
        <position position="99"/>
    </location>
</feature>
<evidence type="ECO:0000256" key="9">
    <source>
        <dbReference type="HAMAP-Rule" id="MF_00087"/>
    </source>
</evidence>
<dbReference type="SUPFAM" id="SSF69075">
    <property type="entry name" value="Glutamyl tRNA-reductase dimerization domain"/>
    <property type="match status" value="1"/>
</dbReference>
<feature type="binding site" evidence="9 11">
    <location>
        <position position="109"/>
    </location>
    <ligand>
        <name>substrate</name>
    </ligand>
</feature>
<dbReference type="Pfam" id="PF01488">
    <property type="entry name" value="Shikimate_DH"/>
    <property type="match status" value="1"/>
</dbReference>
<feature type="domain" description="Tetrapyrrole biosynthesis glutamyl-tRNA reductase dimerisation" evidence="16">
    <location>
        <begin position="321"/>
        <end position="419"/>
    </location>
</feature>
<dbReference type="InterPro" id="IPR036291">
    <property type="entry name" value="NAD(P)-bd_dom_sf"/>
</dbReference>
<dbReference type="Pfam" id="PF05201">
    <property type="entry name" value="GlutR_N"/>
    <property type="match status" value="1"/>
</dbReference>
<keyword evidence="20" id="KW-1185">Reference proteome</keyword>
<keyword evidence="4 9" id="KW-0521">NADP</keyword>
<feature type="binding site" evidence="9 11">
    <location>
        <position position="120"/>
    </location>
    <ligand>
        <name>substrate</name>
    </ligand>
</feature>
<sequence>MFPVAIGLNHRSAPVEIREKMSFHPSQIQKVLRELKSCPGLEGVVIISTCNRTEVYAATTDVEMGICSIKKFLASQHGLGENVLDHYLYVHTLYDSVRHLYRVVSGLDSMVRGETQILGQVANAYQQACEAEVTNKAINVLFQNALAVGKRVRTDTLIDQHPVSISYTAVELAKQHFGELQGKGILILGAGEMSTLTARNLVAAGANTVLVSNRSYEKAALLAQECSGRAVRFDNMDQYLEEVDIVISATASTHFVLIPERMQAIMKTREGRPMLLIDIAVPRDIHPDVGKIPFVTLFDIDDLRGVVDRHHQERELAAVNAEKIIEDEMISFLKWHNSLFSVPTILALQKKGQKIKDLQLERAFEHLNGLTPKQEKIIRSMANSIVNHLLHVPITNLKEYAATSQGHLYTEILQNLFDLDVEEEDKRPAKVAGHHHGQVHHRRAEAE</sequence>
<comment type="catalytic activity">
    <reaction evidence="7 9 14">
        <text>(S)-4-amino-5-oxopentanoate + tRNA(Glu) + NADP(+) = L-glutamyl-tRNA(Glu) + NADPH + H(+)</text>
        <dbReference type="Rhea" id="RHEA:12344"/>
        <dbReference type="Rhea" id="RHEA-COMP:9663"/>
        <dbReference type="Rhea" id="RHEA-COMP:9680"/>
        <dbReference type="ChEBI" id="CHEBI:15378"/>
        <dbReference type="ChEBI" id="CHEBI:57501"/>
        <dbReference type="ChEBI" id="CHEBI:57783"/>
        <dbReference type="ChEBI" id="CHEBI:58349"/>
        <dbReference type="ChEBI" id="CHEBI:78442"/>
        <dbReference type="ChEBI" id="CHEBI:78520"/>
        <dbReference type="EC" id="1.2.1.70"/>
    </reaction>
</comment>
<evidence type="ECO:0000256" key="7">
    <source>
        <dbReference type="ARBA" id="ARBA00047464"/>
    </source>
</evidence>
<dbReference type="InterPro" id="IPR015896">
    <property type="entry name" value="4pyrrol_synth_GluRdtase_dimer"/>
</dbReference>
<comment type="miscellaneous">
    <text evidence="9">During catalysis, the active site Cys acts as a nucleophile attacking the alpha-carbonyl group of tRNA-bound glutamate with the formation of a thioester intermediate between enzyme and glutamate, and the concomitant release of tRNA(Glu). The thioester intermediate is finally reduced by direct hydride transfer from NADPH, to form the product GSA.</text>
</comment>
<dbReference type="EMBL" id="SPQQ01000004">
    <property type="protein sequence ID" value="TGE37584.1"/>
    <property type="molecule type" value="Genomic_DNA"/>
</dbReference>
<dbReference type="FunFam" id="3.30.460.30:FF:000001">
    <property type="entry name" value="Glutamyl-tRNA reductase"/>
    <property type="match status" value="1"/>
</dbReference>
<evidence type="ECO:0000259" key="16">
    <source>
        <dbReference type="Pfam" id="PF00745"/>
    </source>
</evidence>
<dbReference type="UniPathway" id="UPA00251">
    <property type="reaction ID" value="UER00316"/>
</dbReference>
<dbReference type="InterPro" id="IPR036343">
    <property type="entry name" value="GluRdtase_N_sf"/>
</dbReference>
<feature type="active site" description="Nucleophile" evidence="9 10">
    <location>
        <position position="50"/>
    </location>
</feature>
<dbReference type="InterPro" id="IPR000343">
    <property type="entry name" value="4pyrrol_synth_GluRdtase"/>
</dbReference>
<evidence type="ECO:0000259" key="18">
    <source>
        <dbReference type="Pfam" id="PF05201"/>
    </source>
</evidence>
<dbReference type="PIRSF" id="PIRSF000445">
    <property type="entry name" value="4pyrrol_synth_GluRdtase"/>
    <property type="match status" value="1"/>
</dbReference>
<feature type="compositionally biased region" description="Basic residues" evidence="15">
    <location>
        <begin position="432"/>
        <end position="447"/>
    </location>
</feature>
<evidence type="ECO:0000256" key="5">
    <source>
        <dbReference type="ARBA" id="ARBA00023002"/>
    </source>
</evidence>
<keyword evidence="5 9" id="KW-0560">Oxidoreductase</keyword>
<feature type="binding site" evidence="9 12">
    <location>
        <begin position="189"/>
        <end position="194"/>
    </location>
    <ligand>
        <name>NADP(+)</name>
        <dbReference type="ChEBI" id="CHEBI:58349"/>
    </ligand>
</feature>
<name>A0A4Z0R4X9_9FIRM</name>
<dbReference type="PANTHER" id="PTHR43013:SF1">
    <property type="entry name" value="GLUTAMYL-TRNA REDUCTASE"/>
    <property type="match status" value="1"/>
</dbReference>
<feature type="domain" description="Glutamyl-tRNA reductase N-terminal" evidence="18">
    <location>
        <begin position="6"/>
        <end position="156"/>
    </location>
</feature>
<dbReference type="GO" id="GO:0008883">
    <property type="term" value="F:glutamyl-tRNA reductase activity"/>
    <property type="evidence" value="ECO:0007669"/>
    <property type="project" value="UniProtKB-UniRule"/>
</dbReference>
<protein>
    <recommendedName>
        <fullName evidence="8 9">Glutamyl-tRNA reductase</fullName>
        <shortName evidence="9">GluTR</shortName>
        <ecNumber evidence="3 9">1.2.1.70</ecNumber>
    </recommendedName>
</protein>
<proteinExistence type="inferred from homology"/>
<dbReference type="SUPFAM" id="SSF51735">
    <property type="entry name" value="NAD(P)-binding Rossmann-fold domains"/>
    <property type="match status" value="1"/>
</dbReference>
<evidence type="ECO:0000313" key="19">
    <source>
        <dbReference type="EMBL" id="TGE37584.1"/>
    </source>
</evidence>
<dbReference type="AlphaFoldDB" id="A0A4Z0R4X9"/>
<evidence type="ECO:0000259" key="17">
    <source>
        <dbReference type="Pfam" id="PF01488"/>
    </source>
</evidence>
<evidence type="ECO:0000256" key="13">
    <source>
        <dbReference type="PIRSR" id="PIRSR000445-4"/>
    </source>
</evidence>
<evidence type="ECO:0000256" key="11">
    <source>
        <dbReference type="PIRSR" id="PIRSR000445-2"/>
    </source>
</evidence>
<evidence type="ECO:0000256" key="1">
    <source>
        <dbReference type="ARBA" id="ARBA00005059"/>
    </source>
</evidence>
<dbReference type="FunFam" id="3.40.50.720:FF:000031">
    <property type="entry name" value="Glutamyl-tRNA reductase"/>
    <property type="match status" value="1"/>
</dbReference>
<dbReference type="InterPro" id="IPR036453">
    <property type="entry name" value="GluRdtase_dimer_dom_sf"/>
</dbReference>
<comment type="similarity">
    <text evidence="2 9 14">Belongs to the glutamyl-tRNA reductase family.</text>
</comment>
<dbReference type="Pfam" id="PF00745">
    <property type="entry name" value="GlutR_dimer"/>
    <property type="match status" value="1"/>
</dbReference>
<dbReference type="Gene3D" id="3.40.50.720">
    <property type="entry name" value="NAD(P)-binding Rossmann-like Domain"/>
    <property type="match status" value="1"/>
</dbReference>
<evidence type="ECO:0000256" key="10">
    <source>
        <dbReference type="PIRSR" id="PIRSR000445-1"/>
    </source>
</evidence>
<dbReference type="CDD" id="cd05213">
    <property type="entry name" value="NAD_bind_Glutamyl_tRNA_reduct"/>
    <property type="match status" value="1"/>
</dbReference>
<dbReference type="RefSeq" id="WP_135547245.1">
    <property type="nucleotide sequence ID" value="NZ_SPQQ01000004.1"/>
</dbReference>
<dbReference type="OrthoDB" id="110209at2"/>
<evidence type="ECO:0000313" key="20">
    <source>
        <dbReference type="Proteomes" id="UP000298460"/>
    </source>
</evidence>
<keyword evidence="6 9" id="KW-0627">Porphyrin biosynthesis</keyword>
<dbReference type="InterPro" id="IPR006151">
    <property type="entry name" value="Shikm_DH/Glu-tRNA_Rdtase"/>
</dbReference>
<dbReference type="Gene3D" id="3.30.460.30">
    <property type="entry name" value="Glutamyl-tRNA reductase, N-terminal domain"/>
    <property type="match status" value="1"/>
</dbReference>
<organism evidence="19 20">
    <name type="scientific">Desulfosporosinus fructosivorans</name>
    <dbReference type="NCBI Taxonomy" id="2018669"/>
    <lineage>
        <taxon>Bacteria</taxon>
        <taxon>Bacillati</taxon>
        <taxon>Bacillota</taxon>
        <taxon>Clostridia</taxon>
        <taxon>Eubacteriales</taxon>
        <taxon>Desulfitobacteriaceae</taxon>
        <taxon>Desulfosporosinus</taxon>
    </lineage>
</organism>
<evidence type="ECO:0000256" key="6">
    <source>
        <dbReference type="ARBA" id="ARBA00023244"/>
    </source>
</evidence>
<dbReference type="GO" id="GO:0050661">
    <property type="term" value="F:NADP binding"/>
    <property type="evidence" value="ECO:0007669"/>
    <property type="project" value="InterPro"/>
</dbReference>
<gene>
    <name evidence="9" type="primary">hemA</name>
    <name evidence="19" type="ORF">E4K67_12655</name>
</gene>
<evidence type="ECO:0000256" key="3">
    <source>
        <dbReference type="ARBA" id="ARBA00012970"/>
    </source>
</evidence>
<dbReference type="Proteomes" id="UP000298460">
    <property type="component" value="Unassembled WGS sequence"/>
</dbReference>
<dbReference type="PANTHER" id="PTHR43013">
    <property type="entry name" value="GLUTAMYL-TRNA REDUCTASE"/>
    <property type="match status" value="1"/>
</dbReference>
<comment type="function">
    <text evidence="9">Catalyzes the NADPH-dependent reduction of glutamyl-tRNA(Glu) to glutamate 1-semialdehyde (GSA).</text>
</comment>
<evidence type="ECO:0000256" key="12">
    <source>
        <dbReference type="PIRSR" id="PIRSR000445-3"/>
    </source>
</evidence>
<dbReference type="SUPFAM" id="SSF69742">
    <property type="entry name" value="Glutamyl tRNA-reductase catalytic, N-terminal domain"/>
    <property type="match status" value="1"/>
</dbReference>